<dbReference type="GO" id="GO:0005737">
    <property type="term" value="C:cytoplasm"/>
    <property type="evidence" value="ECO:0007669"/>
    <property type="project" value="TreeGrafter"/>
</dbReference>
<proteinExistence type="inferred from homology"/>
<accession>A0A3Q3GEK2</accession>
<evidence type="ECO:0000259" key="2">
    <source>
        <dbReference type="Pfam" id="PF18201"/>
    </source>
</evidence>
<dbReference type="PANTHER" id="PTHR22997">
    <property type="entry name" value="PIH1 DOMAIN-CONTAINING PROTEIN 1"/>
    <property type="match status" value="1"/>
</dbReference>
<dbReference type="Proteomes" id="UP000261660">
    <property type="component" value="Unplaced"/>
</dbReference>
<dbReference type="AlphaFoldDB" id="A0A3Q3GEK2"/>
<organism evidence="3 4">
    <name type="scientific">Labrus bergylta</name>
    <name type="common">ballan wrasse</name>
    <dbReference type="NCBI Taxonomy" id="56723"/>
    <lineage>
        <taxon>Eukaryota</taxon>
        <taxon>Metazoa</taxon>
        <taxon>Chordata</taxon>
        <taxon>Craniata</taxon>
        <taxon>Vertebrata</taxon>
        <taxon>Euteleostomi</taxon>
        <taxon>Actinopterygii</taxon>
        <taxon>Neopterygii</taxon>
        <taxon>Teleostei</taxon>
        <taxon>Neoteleostei</taxon>
        <taxon>Acanthomorphata</taxon>
        <taxon>Eupercaria</taxon>
        <taxon>Labriformes</taxon>
        <taxon>Labridae</taxon>
        <taxon>Labrus</taxon>
    </lineage>
</organism>
<evidence type="ECO:0000256" key="1">
    <source>
        <dbReference type="ARBA" id="ARBA00008511"/>
    </source>
</evidence>
<dbReference type="GO" id="GO:0097255">
    <property type="term" value="C:R2TP complex"/>
    <property type="evidence" value="ECO:0007669"/>
    <property type="project" value="TreeGrafter"/>
</dbReference>
<dbReference type="Pfam" id="PF18201">
    <property type="entry name" value="PIH1_CS"/>
    <property type="match status" value="1"/>
</dbReference>
<evidence type="ECO:0000313" key="3">
    <source>
        <dbReference type="Ensembl" id="ENSLBEP00000029338.1"/>
    </source>
</evidence>
<evidence type="ECO:0000313" key="4">
    <source>
        <dbReference type="Proteomes" id="UP000261660"/>
    </source>
</evidence>
<dbReference type="GO" id="GO:0000492">
    <property type="term" value="P:box C/D snoRNP assembly"/>
    <property type="evidence" value="ECO:0007669"/>
    <property type="project" value="TreeGrafter"/>
</dbReference>
<reference evidence="3" key="2">
    <citation type="submission" date="2025-09" db="UniProtKB">
        <authorList>
            <consortium name="Ensembl"/>
        </authorList>
    </citation>
    <scope>IDENTIFICATION</scope>
</reference>
<dbReference type="GO" id="GO:0006364">
    <property type="term" value="P:rRNA processing"/>
    <property type="evidence" value="ECO:0007669"/>
    <property type="project" value="TreeGrafter"/>
</dbReference>
<protein>
    <submittedName>
        <fullName evidence="3">PIH1 domain containing 2</fullName>
    </submittedName>
</protein>
<dbReference type="PANTHER" id="PTHR22997:SF6">
    <property type="entry name" value="PIH1 DOMAIN-CONTAINING PROTEIN 2"/>
    <property type="match status" value="1"/>
</dbReference>
<dbReference type="InterPro" id="IPR050734">
    <property type="entry name" value="PIH1/Kintoun_subfamily"/>
</dbReference>
<name>A0A3Q3GEK2_9LABR</name>
<comment type="similarity">
    <text evidence="1">Belongs to the PIH1 family.</text>
</comment>
<reference evidence="3" key="1">
    <citation type="submission" date="2025-08" db="UniProtKB">
        <authorList>
            <consortium name="Ensembl"/>
        </authorList>
    </citation>
    <scope>IDENTIFICATION</scope>
</reference>
<sequence>WNSSLGTGEDALLSVNQFWSMLDDLSQNDPASYRKFIEKNVKEGAAFSAPPELDSCLHTDIEGPKKGSLYINICSWKRVPAPQDPSRPVPHKRKDLIQVISSTFVQPQKPDYQLEVKNDTAGVPRSVELTVELPKVSSMSECQLSISKDDVLLEVEDVYYLHVDFPKIVNEDTASAIFDKKKRRLTMRVDALEP</sequence>
<dbReference type="Ensembl" id="ENSLBET00000030734.1">
    <property type="protein sequence ID" value="ENSLBEP00000029338.1"/>
    <property type="gene ID" value="ENSLBEG00000022213.1"/>
</dbReference>
<dbReference type="GO" id="GO:1990904">
    <property type="term" value="C:ribonucleoprotein complex"/>
    <property type="evidence" value="ECO:0007669"/>
    <property type="project" value="TreeGrafter"/>
</dbReference>
<dbReference type="InterPro" id="IPR041442">
    <property type="entry name" value="PIH1D1/2/3_CS-like"/>
</dbReference>
<dbReference type="GeneTree" id="ENSGT00510000048581"/>
<keyword evidence="4" id="KW-1185">Reference proteome</keyword>
<feature type="domain" description="PIH1D1/2/3 CS-like" evidence="2">
    <location>
        <begin position="111"/>
        <end position="190"/>
    </location>
</feature>